<accession>A0A2N1MDS3</accession>
<organism evidence="1 2">
    <name type="scientific">Rhizophagus irregularis</name>
    <dbReference type="NCBI Taxonomy" id="588596"/>
    <lineage>
        <taxon>Eukaryota</taxon>
        <taxon>Fungi</taxon>
        <taxon>Fungi incertae sedis</taxon>
        <taxon>Mucoromycota</taxon>
        <taxon>Glomeromycotina</taxon>
        <taxon>Glomeromycetes</taxon>
        <taxon>Glomerales</taxon>
        <taxon>Glomeraceae</taxon>
        <taxon>Rhizophagus</taxon>
    </lineage>
</organism>
<dbReference type="VEuPathDB" id="FungiDB:FUN_020977"/>
<reference evidence="1 2" key="2">
    <citation type="submission" date="2017-10" db="EMBL/GenBank/DDBJ databases">
        <title>Extensive intraspecific genome diversity in a model arbuscular mycorrhizal fungus.</title>
        <authorList>
            <person name="Chen E.C.H."/>
            <person name="Morin E."/>
            <person name="Baudet D."/>
            <person name="Noel J."/>
            <person name="Ndikumana S."/>
            <person name="Charron P."/>
            <person name="St-Onge C."/>
            <person name="Giorgi J."/>
            <person name="Grigoriev I.V."/>
            <person name="Roux C."/>
            <person name="Martin F.M."/>
            <person name="Corradi N."/>
        </authorList>
    </citation>
    <scope>NUCLEOTIDE SEQUENCE [LARGE SCALE GENOMIC DNA]</scope>
    <source>
        <strain evidence="1 2">C2</strain>
    </source>
</reference>
<sequence>MLYLLVQVNESIKCVISERVVSIEAINNKFSDLFNAITLGQYNDREVKVFIRQEKSENWREVDNGLKGDLKILEVLGFLRVKFCFVESNLNTQDIPILTQNRESAFSILMQNSRKLLLPQRITKYNNCDRLYNEIIKLLQDLKVGWMGGVHDTIGRIFVNHIKDAIWYIDPHHSTLNVRSCHLPILFTQLKTYQDGDTYNQYYHSGHHKKIQLSQHKLLQLSSSLGLSISQPWASNNIWNQVVPAILSLIGILEKYVQYLNEATIIMTKHHHCDESAHGPENNCIMYRTAACKHDNLKDKYKQLNDLLFEKQVYEHVNIQQYLPNDVMKRYQFIKELQLMFPIGIYRYHQGSHLGTINFVWTIPEAEEFNDEQNETLKAQMLARIHEGLPHYFTRQMQKNVLNKYSYIQKVTPAVLRMLHFDLTGNAAVSSNSISREVEERLRLMLTLADLTIISDLRTNNGFDGTKFNIFWNETEAYFNEQNLLAVDERSHETILYMPLALSVRDLHEIIMEKLYIIHALFRYLREFCIKYHQWTCLISADDKHKVPIGEDVAVSTGVRNRRSMVDQNSTLAAADHDFTKLSLTPSVTFFISISEDIFGSFYDGQVFVSYKDTTFEPSSAIRHSTEFLNAFNIQYEHQVTLPILCLYTDGGPDHRCNYGSVQIALIALFLQVDFDMLIAVRTAPNHSWTNPAERIMSILNLGLQGVALKRNQMSPESEVLFEMANTLDDIRKKAQEFNKLNSELIESIANIQDMLNNRTERIVLKDKKFKCYRSASEETITKLFESIFIIDPTLKIDETTQSQIRHHSALIEFMDTHCHTRAYSFQVL</sequence>
<dbReference type="VEuPathDB" id="FungiDB:RhiirFUN_021042"/>
<protein>
    <submittedName>
        <fullName evidence="1">Uncharacterized protein</fullName>
    </submittedName>
</protein>
<comment type="caution">
    <text evidence="1">The sequence shown here is derived from an EMBL/GenBank/DDBJ whole genome shotgun (WGS) entry which is preliminary data.</text>
</comment>
<name>A0A2N1MDS3_9GLOM</name>
<proteinExistence type="predicted"/>
<dbReference type="VEuPathDB" id="FungiDB:RhiirFUN_009028"/>
<reference evidence="1 2" key="1">
    <citation type="submission" date="2016-04" db="EMBL/GenBank/DDBJ databases">
        <title>Genome analyses suggest a sexual origin of heterokaryosis in a supposedly ancient asexual fungus.</title>
        <authorList>
            <person name="Ropars J."/>
            <person name="Sedzielewska K."/>
            <person name="Noel J."/>
            <person name="Charron P."/>
            <person name="Farinelli L."/>
            <person name="Marton T."/>
            <person name="Kruger M."/>
            <person name="Pelin A."/>
            <person name="Brachmann A."/>
            <person name="Corradi N."/>
        </authorList>
    </citation>
    <scope>NUCLEOTIDE SEQUENCE [LARGE SCALE GENOMIC DNA]</scope>
    <source>
        <strain evidence="1 2">C2</strain>
    </source>
</reference>
<gene>
    <name evidence="1" type="ORF">RhiirC2_794318</name>
</gene>
<dbReference type="VEuPathDB" id="FungiDB:FUN_021019"/>
<evidence type="ECO:0000313" key="2">
    <source>
        <dbReference type="Proteomes" id="UP000233469"/>
    </source>
</evidence>
<evidence type="ECO:0000313" key="1">
    <source>
        <dbReference type="EMBL" id="PKK59788.1"/>
    </source>
</evidence>
<dbReference type="AlphaFoldDB" id="A0A2N1MDS3"/>
<dbReference type="Proteomes" id="UP000233469">
    <property type="component" value="Unassembled WGS sequence"/>
</dbReference>
<dbReference type="EMBL" id="LLXL01002873">
    <property type="protein sequence ID" value="PKK59788.1"/>
    <property type="molecule type" value="Genomic_DNA"/>
</dbReference>
<dbReference type="VEuPathDB" id="FungiDB:RhiirA1_474819"/>
<dbReference type="VEuPathDB" id="FungiDB:RhiirA1_478696"/>